<name>A0A3G6YL45_ACIPI</name>
<evidence type="ECO:0000313" key="2">
    <source>
        <dbReference type="Proteomes" id="UP000254410"/>
    </source>
</evidence>
<reference evidence="1 2" key="1">
    <citation type="submission" date="2018-11" db="EMBL/GenBank/DDBJ databases">
        <authorList>
            <person name="Kuo S.-C."/>
            <person name="Chen F.-J."/>
            <person name="Liao Y.-C."/>
        </authorList>
    </citation>
    <scope>NUCLEOTIDE SEQUENCE [LARGE SCALE GENOMIC DNA]</scope>
    <source>
        <strain evidence="1 2">2014S06-099</strain>
    </source>
</reference>
<proteinExistence type="predicted"/>
<dbReference type="RefSeq" id="WP_016141756.1">
    <property type="nucleotide sequence ID" value="NZ_JADWOI010000002.1"/>
</dbReference>
<dbReference type="AlphaFoldDB" id="A0A3G6YL45"/>
<dbReference type="Proteomes" id="UP000254410">
    <property type="component" value="Chromosome"/>
</dbReference>
<reference evidence="1 2" key="2">
    <citation type="submission" date="2018-12" db="EMBL/GenBank/DDBJ databases">
        <title>Molecular Epidemiology of Emerging Carbapenem-Resistance in Acinetobacter nosocomialis and Acinetobacter pittii in Taiwan, 2010-2014.</title>
        <authorList>
            <person name="Huang W.-C."/>
            <person name="Wang H.-Y."/>
            <person name="Lai J.-F."/>
            <person name="Lauderdale T.-L."/>
            <person name="Sytwu H.-K."/>
        </authorList>
    </citation>
    <scope>NUCLEOTIDE SEQUENCE [LARGE SCALE GENOMIC DNA]</scope>
    <source>
        <strain evidence="1 2">2014S06-099</strain>
    </source>
</reference>
<organism evidence="1 2">
    <name type="scientific">Acinetobacter pittii</name>
    <name type="common">Acinetobacter genomosp. 3</name>
    <dbReference type="NCBI Taxonomy" id="48296"/>
    <lineage>
        <taxon>Bacteria</taxon>
        <taxon>Pseudomonadati</taxon>
        <taxon>Pseudomonadota</taxon>
        <taxon>Gammaproteobacteria</taxon>
        <taxon>Moraxellales</taxon>
        <taxon>Moraxellaceae</taxon>
        <taxon>Acinetobacter</taxon>
        <taxon>Acinetobacter calcoaceticus/baumannii complex</taxon>
    </lineage>
</organism>
<protein>
    <submittedName>
        <fullName evidence="1">Uncharacterized protein</fullName>
    </submittedName>
</protein>
<accession>A0A3G6YL45</accession>
<dbReference type="EMBL" id="CP033540">
    <property type="protein sequence ID" value="AZC00997.1"/>
    <property type="molecule type" value="Genomic_DNA"/>
</dbReference>
<gene>
    <name evidence="1" type="ORF">DKE52_015940</name>
</gene>
<sequence>MIFELINLSDKCTFEAPNLKIAALVTCVLGNGQYSAKGIQHDSDVPFFLFGGHDEWFVSKFGTNFEETLKQVRDENKQDLVNSFNSVLLGSYIDRTAFFKAYNLIQDPTEKNKWRKQWLEERRSSFNNICERAWNYAEQVSLYKPAQEGAA</sequence>
<evidence type="ECO:0000313" key="1">
    <source>
        <dbReference type="EMBL" id="AZC00997.1"/>
    </source>
</evidence>